<organism evidence="2">
    <name type="scientific">Solanum chacoense</name>
    <name type="common">Chaco potato</name>
    <dbReference type="NCBI Taxonomy" id="4108"/>
    <lineage>
        <taxon>Eukaryota</taxon>
        <taxon>Viridiplantae</taxon>
        <taxon>Streptophyta</taxon>
        <taxon>Embryophyta</taxon>
        <taxon>Tracheophyta</taxon>
        <taxon>Spermatophyta</taxon>
        <taxon>Magnoliopsida</taxon>
        <taxon>eudicotyledons</taxon>
        <taxon>Gunneridae</taxon>
        <taxon>Pentapetalae</taxon>
        <taxon>asterids</taxon>
        <taxon>lamiids</taxon>
        <taxon>Solanales</taxon>
        <taxon>Solanaceae</taxon>
        <taxon>Solanoideae</taxon>
        <taxon>Solaneae</taxon>
        <taxon>Solanum</taxon>
    </lineage>
</organism>
<keyword evidence="1" id="KW-0812">Transmembrane</keyword>
<proteinExistence type="predicted"/>
<dbReference type="AlphaFoldDB" id="A0A0V0HM97"/>
<keyword evidence="1" id="KW-1133">Transmembrane helix</keyword>
<sequence>MTMTLLTLVIFPFLSLPLIHLLFVHLRLCLLQFFLGILSTLNTSCHISISLWRRNLGNYLIAGICSLLALDFICSFSFFSLLVFLISSLYVTNL</sequence>
<accession>A0A0V0HM97</accession>
<feature type="transmembrane region" description="Helical" evidence="1">
    <location>
        <begin position="31"/>
        <end position="52"/>
    </location>
</feature>
<keyword evidence="1" id="KW-0472">Membrane</keyword>
<evidence type="ECO:0000256" key="1">
    <source>
        <dbReference type="SAM" id="Phobius"/>
    </source>
</evidence>
<protein>
    <submittedName>
        <fullName evidence="2">Putative ovule protein</fullName>
    </submittedName>
</protein>
<feature type="transmembrane region" description="Helical" evidence="1">
    <location>
        <begin position="59"/>
        <end position="91"/>
    </location>
</feature>
<evidence type="ECO:0000313" key="2">
    <source>
        <dbReference type="EMBL" id="JAP20678.1"/>
    </source>
</evidence>
<dbReference type="EMBL" id="GEDG01018565">
    <property type="protein sequence ID" value="JAP20678.1"/>
    <property type="molecule type" value="Transcribed_RNA"/>
</dbReference>
<reference evidence="2" key="1">
    <citation type="submission" date="2015-12" db="EMBL/GenBank/DDBJ databases">
        <title>Gene expression during late stages of embryo sac development: a critical building block for successful pollen-pistil interactions.</title>
        <authorList>
            <person name="Liu Y."/>
            <person name="Joly V."/>
            <person name="Sabar M."/>
            <person name="Matton D.P."/>
        </authorList>
    </citation>
    <scope>NUCLEOTIDE SEQUENCE</scope>
</reference>
<name>A0A0V0HM97_SOLCH</name>